<proteinExistence type="predicted"/>
<comment type="caution">
    <text evidence="2">The sequence shown here is derived from an EMBL/GenBank/DDBJ whole genome shotgun (WGS) entry which is preliminary data.</text>
</comment>
<keyword evidence="1" id="KW-0812">Transmembrane</keyword>
<protein>
    <submittedName>
        <fullName evidence="2">DUF2975 domain-containing protein</fullName>
    </submittedName>
</protein>
<feature type="transmembrane region" description="Helical" evidence="1">
    <location>
        <begin position="84"/>
        <end position="109"/>
    </location>
</feature>
<dbReference type="RefSeq" id="WP_208501337.1">
    <property type="nucleotide sequence ID" value="NZ_JAGFOA010000002.1"/>
</dbReference>
<keyword evidence="3" id="KW-1185">Reference proteome</keyword>
<gene>
    <name evidence="2" type="ORF">J5V96_05240</name>
</gene>
<name>A0A939QQ32_9MICO</name>
<dbReference type="InterPro" id="IPR021354">
    <property type="entry name" value="DUF2975"/>
</dbReference>
<reference evidence="2" key="1">
    <citation type="submission" date="2021-03" db="EMBL/GenBank/DDBJ databases">
        <title>Microbacterium sp. nov., a novel actinobacterium isolated from cow dung.</title>
        <authorList>
            <person name="Zhang L."/>
        </authorList>
    </citation>
    <scope>NUCLEOTIDE SEQUENCE</scope>
    <source>
        <strain evidence="2">NEAU-LLB</strain>
    </source>
</reference>
<dbReference type="Pfam" id="PF11188">
    <property type="entry name" value="DUF2975"/>
    <property type="match status" value="1"/>
</dbReference>
<dbReference type="EMBL" id="JAGFOA010000002">
    <property type="protein sequence ID" value="MBO3662918.1"/>
    <property type="molecule type" value="Genomic_DNA"/>
</dbReference>
<keyword evidence="1" id="KW-1133">Transmembrane helix</keyword>
<evidence type="ECO:0000313" key="3">
    <source>
        <dbReference type="Proteomes" id="UP000680132"/>
    </source>
</evidence>
<evidence type="ECO:0000313" key="2">
    <source>
        <dbReference type="EMBL" id="MBO3662918.1"/>
    </source>
</evidence>
<sequence length="158" mass="16588">MHRATVLAAKALIVVLLAALLGVQVWVVPSLARSTAAYAPEFAQLVAPGIALPAVFVLCIQIVLVCVWRLLSMVREESIFRPSAFVWVDVILGAIVTATLLVVIGAVVIDRAQAGTPLILIGSVVAVIFGAGLALVMVVLRGLLQKATQLESDLSEVV</sequence>
<accession>A0A939QQ32</accession>
<evidence type="ECO:0000256" key="1">
    <source>
        <dbReference type="SAM" id="Phobius"/>
    </source>
</evidence>
<feature type="transmembrane region" description="Helical" evidence="1">
    <location>
        <begin position="50"/>
        <end position="72"/>
    </location>
</feature>
<feature type="transmembrane region" description="Helical" evidence="1">
    <location>
        <begin position="115"/>
        <end position="140"/>
    </location>
</feature>
<organism evidence="2 3">
    <name type="scientific">Microbacterium stercoris</name>
    <dbReference type="NCBI Taxonomy" id="2820289"/>
    <lineage>
        <taxon>Bacteria</taxon>
        <taxon>Bacillati</taxon>
        <taxon>Actinomycetota</taxon>
        <taxon>Actinomycetes</taxon>
        <taxon>Micrococcales</taxon>
        <taxon>Microbacteriaceae</taxon>
        <taxon>Microbacterium</taxon>
    </lineage>
</organism>
<dbReference type="AlphaFoldDB" id="A0A939QQ32"/>
<dbReference type="Proteomes" id="UP000680132">
    <property type="component" value="Unassembled WGS sequence"/>
</dbReference>
<keyword evidence="1" id="KW-0472">Membrane</keyword>